<dbReference type="EC" id="2.3.1.225" evidence="7"/>
<accession>A0A7S3LUJ3</accession>
<feature type="transmembrane region" description="Helical" evidence="7">
    <location>
        <begin position="154"/>
        <end position="180"/>
    </location>
</feature>
<comment type="catalytic activity">
    <reaction evidence="7">
        <text>L-cysteinyl-[protein] + hexadecanoyl-CoA = S-hexadecanoyl-L-cysteinyl-[protein] + CoA</text>
        <dbReference type="Rhea" id="RHEA:36683"/>
        <dbReference type="Rhea" id="RHEA-COMP:10131"/>
        <dbReference type="Rhea" id="RHEA-COMP:11032"/>
        <dbReference type="ChEBI" id="CHEBI:29950"/>
        <dbReference type="ChEBI" id="CHEBI:57287"/>
        <dbReference type="ChEBI" id="CHEBI:57379"/>
        <dbReference type="ChEBI" id="CHEBI:74151"/>
        <dbReference type="EC" id="2.3.1.225"/>
    </reaction>
</comment>
<evidence type="ECO:0000256" key="1">
    <source>
        <dbReference type="ARBA" id="ARBA00004141"/>
    </source>
</evidence>
<gene>
    <name evidence="9" type="ORF">PBIL07802_LOCUS27448</name>
</gene>
<dbReference type="PROSITE" id="PS50216">
    <property type="entry name" value="DHHC"/>
    <property type="match status" value="1"/>
</dbReference>
<keyword evidence="2 7" id="KW-0808">Transferase</keyword>
<keyword evidence="4 7" id="KW-1133">Transmembrane helix</keyword>
<reference evidence="9" key="1">
    <citation type="submission" date="2021-01" db="EMBL/GenBank/DDBJ databases">
        <authorList>
            <person name="Corre E."/>
            <person name="Pelletier E."/>
            <person name="Niang G."/>
            <person name="Scheremetjew M."/>
            <person name="Finn R."/>
            <person name="Kale V."/>
            <person name="Holt S."/>
            <person name="Cochrane G."/>
            <person name="Meng A."/>
            <person name="Brown T."/>
            <person name="Cohen L."/>
        </authorList>
    </citation>
    <scope>NUCLEOTIDE SEQUENCE</scope>
    <source>
        <strain evidence="9">NIES-2562</strain>
    </source>
</reference>
<feature type="domain" description="Palmitoyltransferase DHHC" evidence="8">
    <location>
        <begin position="106"/>
        <end position="227"/>
    </location>
</feature>
<comment type="domain">
    <text evidence="7">The DHHC domain is required for palmitoyltransferase activity.</text>
</comment>
<keyword evidence="3 7" id="KW-0812">Transmembrane</keyword>
<feature type="transmembrane region" description="Helical" evidence="7">
    <location>
        <begin position="34"/>
        <end position="57"/>
    </location>
</feature>
<dbReference type="GO" id="GO:0005794">
    <property type="term" value="C:Golgi apparatus"/>
    <property type="evidence" value="ECO:0007669"/>
    <property type="project" value="TreeGrafter"/>
</dbReference>
<evidence type="ECO:0000256" key="2">
    <source>
        <dbReference type="ARBA" id="ARBA00022679"/>
    </source>
</evidence>
<dbReference type="InterPro" id="IPR039859">
    <property type="entry name" value="PFA4/ZDH16/20/ERF2-like"/>
</dbReference>
<evidence type="ECO:0000313" key="9">
    <source>
        <dbReference type="EMBL" id="CAE0265112.1"/>
    </source>
</evidence>
<sequence length="228" mass="26362">MGGYKKLISILKSCEKAGEVYTWMRYRFKENQPVFMSFGFAVSVFAVVLCLFPFASIFPADFAARWIVIILGTNSCILMLLGWRSEPGVVPAGTVSAKDLLNFDQRRRNVCYTCMAEKPLRSKHSSISNRCIERFDHYCAWINNDVGLKNHRIFYAYLVSVLPPLWAMVYFSVMFPFTYIPAEEVNSARYFHTMFVGHTWIVLLFILYVAFAIFVTILLFDHTKMMVT</sequence>
<comment type="subcellular location">
    <subcellularLocation>
        <location evidence="1">Membrane</location>
        <topology evidence="1">Multi-pass membrane protein</topology>
    </subcellularLocation>
</comment>
<feature type="transmembrane region" description="Helical" evidence="7">
    <location>
        <begin position="63"/>
        <end position="83"/>
    </location>
</feature>
<comment type="similarity">
    <text evidence="7">Belongs to the DHHC palmitoyltransferase family.</text>
</comment>
<dbReference type="Pfam" id="PF01529">
    <property type="entry name" value="DHHC"/>
    <property type="match status" value="1"/>
</dbReference>
<evidence type="ECO:0000256" key="4">
    <source>
        <dbReference type="ARBA" id="ARBA00022989"/>
    </source>
</evidence>
<keyword evidence="6 7" id="KW-0012">Acyltransferase</keyword>
<dbReference type="GO" id="GO:0006612">
    <property type="term" value="P:protein targeting to membrane"/>
    <property type="evidence" value="ECO:0007669"/>
    <property type="project" value="TreeGrafter"/>
</dbReference>
<dbReference type="EMBL" id="HBIB01041917">
    <property type="protein sequence ID" value="CAE0265112.1"/>
    <property type="molecule type" value="Transcribed_RNA"/>
</dbReference>
<feature type="transmembrane region" description="Helical" evidence="7">
    <location>
        <begin position="200"/>
        <end position="220"/>
    </location>
</feature>
<protein>
    <recommendedName>
        <fullName evidence="7">Palmitoyltransferase</fullName>
        <ecNumber evidence="7">2.3.1.225</ecNumber>
    </recommendedName>
</protein>
<evidence type="ECO:0000256" key="5">
    <source>
        <dbReference type="ARBA" id="ARBA00023136"/>
    </source>
</evidence>
<dbReference type="GO" id="GO:0005783">
    <property type="term" value="C:endoplasmic reticulum"/>
    <property type="evidence" value="ECO:0007669"/>
    <property type="project" value="TreeGrafter"/>
</dbReference>
<organism evidence="9">
    <name type="scientific">Palpitomonas bilix</name>
    <dbReference type="NCBI Taxonomy" id="652834"/>
    <lineage>
        <taxon>Eukaryota</taxon>
        <taxon>Eukaryota incertae sedis</taxon>
    </lineage>
</organism>
<proteinExistence type="inferred from homology"/>
<evidence type="ECO:0000259" key="8">
    <source>
        <dbReference type="Pfam" id="PF01529"/>
    </source>
</evidence>
<dbReference type="AlphaFoldDB" id="A0A7S3LUJ3"/>
<evidence type="ECO:0000256" key="7">
    <source>
        <dbReference type="RuleBase" id="RU079119"/>
    </source>
</evidence>
<evidence type="ECO:0000256" key="3">
    <source>
        <dbReference type="ARBA" id="ARBA00022692"/>
    </source>
</evidence>
<name>A0A7S3LUJ3_9EUKA</name>
<dbReference type="GO" id="GO:0019706">
    <property type="term" value="F:protein-cysteine S-palmitoyltransferase activity"/>
    <property type="evidence" value="ECO:0007669"/>
    <property type="project" value="UniProtKB-EC"/>
</dbReference>
<dbReference type="GO" id="GO:0016020">
    <property type="term" value="C:membrane"/>
    <property type="evidence" value="ECO:0007669"/>
    <property type="project" value="UniProtKB-SubCell"/>
</dbReference>
<dbReference type="InterPro" id="IPR001594">
    <property type="entry name" value="Palmitoyltrfase_DHHC"/>
</dbReference>
<evidence type="ECO:0000256" key="6">
    <source>
        <dbReference type="ARBA" id="ARBA00023315"/>
    </source>
</evidence>
<keyword evidence="5 7" id="KW-0472">Membrane</keyword>
<dbReference type="PANTHER" id="PTHR22883">
    <property type="entry name" value="ZINC FINGER DHHC DOMAIN CONTAINING PROTEIN"/>
    <property type="match status" value="1"/>
</dbReference>